<name>A0A3R8KVH6_9FIRM</name>
<keyword evidence="1" id="KW-0732">Signal</keyword>
<dbReference type="Proteomes" id="UP000274920">
    <property type="component" value="Unassembled WGS sequence"/>
</dbReference>
<dbReference type="AlphaFoldDB" id="A0A3R8KVH6"/>
<dbReference type="EMBL" id="RHJS01000002">
    <property type="protein sequence ID" value="RRK32731.1"/>
    <property type="molecule type" value="Genomic_DNA"/>
</dbReference>
<feature type="chain" id="PRO_5038603036" evidence="1">
    <location>
        <begin position="21"/>
        <end position="518"/>
    </location>
</feature>
<dbReference type="InterPro" id="IPR046098">
    <property type="entry name" value="DUF6034"/>
</dbReference>
<feature type="signal peptide" evidence="1">
    <location>
        <begin position="1"/>
        <end position="20"/>
    </location>
</feature>
<gene>
    <name evidence="2" type="ORF">EBB54_16215</name>
</gene>
<reference evidence="2" key="1">
    <citation type="submission" date="2018-10" db="EMBL/GenBank/DDBJ databases">
        <title>Schaedlerella arabinophila gen. nov. sp. nov., isolated from the mouse intestinal tract and comparative analysis with the genome of the closely related altered Schaedler flora strain ASF502.</title>
        <authorList>
            <person name="Miyake S."/>
            <person name="Soh M."/>
            <person name="Seedorf H."/>
        </authorList>
    </citation>
    <scope>NUCLEOTIDE SEQUENCE [LARGE SCALE GENOMIC DNA]</scope>
    <source>
        <strain evidence="2">DSM 106076</strain>
    </source>
</reference>
<evidence type="ECO:0000313" key="3">
    <source>
        <dbReference type="Proteomes" id="UP000274920"/>
    </source>
</evidence>
<keyword evidence="3" id="KW-1185">Reference proteome</keyword>
<accession>A0A3R8KVH6</accession>
<comment type="caution">
    <text evidence="2">The sequence shown here is derived from an EMBL/GenBank/DDBJ whole genome shotgun (WGS) entry which is preliminary data.</text>
</comment>
<dbReference type="Pfam" id="PF19499">
    <property type="entry name" value="DUF6034"/>
    <property type="match status" value="1"/>
</dbReference>
<evidence type="ECO:0000256" key="1">
    <source>
        <dbReference type="SAM" id="SignalP"/>
    </source>
</evidence>
<sequence length="518" mass="58475">MKKTALLLFLTVLSACITLGCSSGSKKHIIVREKSELNTDSYRQTSGTPDTLAGQLQVPEKNLYSGQYIDDPFQLICSAEVIVPETDQVPVFKVGQKPFNQTWIDQVTDVFFGNHPVYDYEKYNQPTREWISEKLRQLRSYQAEGNLDPYGYIASAQAAGYENPESFYNLQSEIQRWEQIYEASPETVEKVEVIPGFGPDAPDNCFYREPSAAESSSAETASSDDPFFGIVEMDGGIFLYKLKRSGSFHMDIGIVRGDTEISDKKWSESSWFQPYWLQDSSDAPKGNLPSREAVEKLAGITPAQAAAMTDQYMEKLGLSDFTPKRIELSLSSRYNTDPIGLGSEEYLDYQDAAYQIIYTRDLRGFPITPDNSNGGVLEYTDDSGSAWGYEKVEFYVNQEGLQKASIQNLYEIQKPMIDNVELMSFSDITEIFWKIMPVRFQNNTDKININRITLGYMKIYDPGLSSTTGLLVPVWDFFGTREIYDPDTGEPYAMAYPTTSFLTINAADGTVINRNYGY</sequence>
<organism evidence="2 3">
    <name type="scientific">Schaedlerella arabinosiphila</name>
    <dbReference type="NCBI Taxonomy" id="2044587"/>
    <lineage>
        <taxon>Bacteria</taxon>
        <taxon>Bacillati</taxon>
        <taxon>Bacillota</taxon>
        <taxon>Clostridia</taxon>
        <taxon>Lachnospirales</taxon>
        <taxon>Lachnospiraceae</taxon>
        <taxon>Schaedlerella</taxon>
    </lineage>
</organism>
<protein>
    <submittedName>
        <fullName evidence="2">Uncharacterized protein</fullName>
    </submittedName>
</protein>
<proteinExistence type="predicted"/>
<evidence type="ECO:0000313" key="2">
    <source>
        <dbReference type="EMBL" id="RRK32731.1"/>
    </source>
</evidence>
<dbReference type="RefSeq" id="WP_125128176.1">
    <property type="nucleotide sequence ID" value="NZ_RHJS01000002.1"/>
</dbReference>
<dbReference type="PROSITE" id="PS51257">
    <property type="entry name" value="PROKAR_LIPOPROTEIN"/>
    <property type="match status" value="1"/>
</dbReference>